<dbReference type="Proteomes" id="UP000709295">
    <property type="component" value="Unassembled WGS sequence"/>
</dbReference>
<proteinExistence type="predicted"/>
<keyword evidence="3" id="KW-1185">Reference proteome</keyword>
<organism evidence="2 3">
    <name type="scientific">Phytophthora aleatoria</name>
    <dbReference type="NCBI Taxonomy" id="2496075"/>
    <lineage>
        <taxon>Eukaryota</taxon>
        <taxon>Sar</taxon>
        <taxon>Stramenopiles</taxon>
        <taxon>Oomycota</taxon>
        <taxon>Peronosporomycetes</taxon>
        <taxon>Peronosporales</taxon>
        <taxon>Peronosporaceae</taxon>
        <taxon>Phytophthora</taxon>
    </lineage>
</organism>
<protein>
    <submittedName>
        <fullName evidence="2">Uncharacterized protein</fullName>
    </submittedName>
</protein>
<comment type="caution">
    <text evidence="2">The sequence shown here is derived from an EMBL/GenBank/DDBJ whole genome shotgun (WGS) entry which is preliminary data.</text>
</comment>
<reference evidence="2" key="1">
    <citation type="submission" date="2021-01" db="EMBL/GenBank/DDBJ databases">
        <title>Phytophthora aleatoria, a newly-described species from Pinus radiata is distinct from Phytophthora cactorum isolates based on comparative genomics.</title>
        <authorList>
            <person name="Mcdougal R."/>
            <person name="Panda P."/>
            <person name="Williams N."/>
            <person name="Studholme D.J."/>
        </authorList>
    </citation>
    <scope>NUCLEOTIDE SEQUENCE</scope>
    <source>
        <strain evidence="2">NZFS 4037</strain>
    </source>
</reference>
<gene>
    <name evidence="2" type="ORF">JG688_00017690</name>
</gene>
<evidence type="ECO:0000313" key="2">
    <source>
        <dbReference type="EMBL" id="KAG6943259.1"/>
    </source>
</evidence>
<sequence>MGKRSASDEQFSALATAREQQTRAIEAQQQENRRFQELQVQFLQRLLEKKD</sequence>
<accession>A0A8J5I2V1</accession>
<dbReference type="AlphaFoldDB" id="A0A8J5I2V1"/>
<evidence type="ECO:0000313" key="3">
    <source>
        <dbReference type="Proteomes" id="UP000709295"/>
    </source>
</evidence>
<evidence type="ECO:0000256" key="1">
    <source>
        <dbReference type="SAM" id="MobiDB-lite"/>
    </source>
</evidence>
<name>A0A8J5I2V1_9STRA</name>
<feature type="region of interest" description="Disordered" evidence="1">
    <location>
        <begin position="1"/>
        <end position="23"/>
    </location>
</feature>
<dbReference type="EMBL" id="JAENGY010002778">
    <property type="protein sequence ID" value="KAG6943259.1"/>
    <property type="molecule type" value="Genomic_DNA"/>
</dbReference>